<feature type="transmembrane region" description="Helical" evidence="1">
    <location>
        <begin position="215"/>
        <end position="236"/>
    </location>
</feature>
<organism evidence="2 3">
    <name type="scientific">Pseudomonas siliginis</name>
    <dbReference type="NCBI Taxonomy" id="2842346"/>
    <lineage>
        <taxon>Bacteria</taxon>
        <taxon>Pseudomonadati</taxon>
        <taxon>Pseudomonadota</taxon>
        <taxon>Gammaproteobacteria</taxon>
        <taxon>Pseudomonadales</taxon>
        <taxon>Pseudomonadaceae</taxon>
        <taxon>Pseudomonas</taxon>
    </lineage>
</organism>
<evidence type="ECO:0000313" key="2">
    <source>
        <dbReference type="EMBL" id="UST84310.1"/>
    </source>
</evidence>
<protein>
    <submittedName>
        <fullName evidence="2">Uncharacterized protein</fullName>
    </submittedName>
</protein>
<feature type="transmembrane region" description="Helical" evidence="1">
    <location>
        <begin position="97"/>
        <end position="114"/>
    </location>
</feature>
<dbReference type="EMBL" id="CP099599">
    <property type="protein sequence ID" value="UST84310.1"/>
    <property type="molecule type" value="Genomic_DNA"/>
</dbReference>
<accession>A0ABY5CCU3</accession>
<dbReference type="Proteomes" id="UP001056851">
    <property type="component" value="Chromosome"/>
</dbReference>
<proteinExistence type="predicted"/>
<reference evidence="2" key="1">
    <citation type="submission" date="2022-06" db="EMBL/GenBank/DDBJ databases">
        <title>Investigating genetic diversity within the most abundant and prevalent non-pathogenic leaf-associated bacterial species interacting with Arabidopsis thaliana in natural habitats.</title>
        <authorList>
            <person name="Ramirez-Sanchez D."/>
            <person name="Gibelin-Viala C."/>
            <person name="Mayjonade B."/>
            <person name="Duflos R."/>
            <person name="Belmonte E."/>
            <person name="Pailler V."/>
            <person name="Bartoli C."/>
            <person name="Carrere S."/>
            <person name="Vailleau F."/>
            <person name="Roux F."/>
        </authorList>
    </citation>
    <scope>NUCLEOTIDE SEQUENCE</scope>
    <source>
        <strain evidence="2">OTU6ESPEB1</strain>
    </source>
</reference>
<feature type="transmembrane region" description="Helical" evidence="1">
    <location>
        <begin position="398"/>
        <end position="428"/>
    </location>
</feature>
<dbReference type="RefSeq" id="WP_150742262.1">
    <property type="nucleotide sequence ID" value="NZ_CP087186.1"/>
</dbReference>
<keyword evidence="1" id="KW-0472">Membrane</keyword>
<feature type="transmembrane region" description="Helical" evidence="1">
    <location>
        <begin position="56"/>
        <end position="76"/>
    </location>
</feature>
<sequence>MFANEKPLALGNSLPVDNSLATKLFLPSVLPLGITAFYTVPALISLLKGNDPKASVVLSLSLVCTILYLFFWVSRLDVLMLDFIYSCKKKYVGMRKLALWVSGSYFVLMAYVSYTASSIPLFDSVKGLDIQTVAEGRETFLRARVGFEVVLNYLYSMFRSFLMPFAVCILYQGNSRLRHAVLLMFLFSLMLTLEKSLSVLALLPLFYFFTQKRNYRMAALVLLLTIAAIGTTSFLARGGLADDPCTAGGAAQIGSGDNSSKDRRLRQPALSVPEKYNMFRGDSQVEYVLNRIFYIPYITAHEWLRYQHEIMNGEFTFGRSISVVAAILGEEKINLEKEVFSFQWGQNETATGSANTAYFIDAYLNFGFVGCFLYTLAIVCILRLTLISDVVILQACVFVPLIFLLFNSLTAMIFSGGLFFLVFLALFVSEKNYPSDLATS</sequence>
<feature type="transmembrane region" description="Helical" evidence="1">
    <location>
        <begin position="363"/>
        <end position="386"/>
    </location>
</feature>
<feature type="transmembrane region" description="Helical" evidence="1">
    <location>
        <begin position="153"/>
        <end position="171"/>
    </location>
</feature>
<evidence type="ECO:0000256" key="1">
    <source>
        <dbReference type="SAM" id="Phobius"/>
    </source>
</evidence>
<keyword evidence="1" id="KW-0812">Transmembrane</keyword>
<feature type="transmembrane region" description="Helical" evidence="1">
    <location>
        <begin position="24"/>
        <end position="44"/>
    </location>
</feature>
<keyword evidence="1" id="KW-1133">Transmembrane helix</keyword>
<keyword evidence="3" id="KW-1185">Reference proteome</keyword>
<name>A0ABY5CCU3_9PSED</name>
<gene>
    <name evidence="2" type="ORF">NF677_22735</name>
</gene>
<feature type="transmembrane region" description="Helical" evidence="1">
    <location>
        <begin position="183"/>
        <end position="209"/>
    </location>
</feature>
<evidence type="ECO:0000313" key="3">
    <source>
        <dbReference type="Proteomes" id="UP001056851"/>
    </source>
</evidence>